<organism evidence="3">
    <name type="scientific">Hydatigena taeniaeformis</name>
    <name type="common">Feline tapeworm</name>
    <name type="synonym">Taenia taeniaeformis</name>
    <dbReference type="NCBI Taxonomy" id="6205"/>
    <lineage>
        <taxon>Eukaryota</taxon>
        <taxon>Metazoa</taxon>
        <taxon>Spiralia</taxon>
        <taxon>Lophotrochozoa</taxon>
        <taxon>Platyhelminthes</taxon>
        <taxon>Cestoda</taxon>
        <taxon>Eucestoda</taxon>
        <taxon>Cyclophyllidea</taxon>
        <taxon>Taeniidae</taxon>
        <taxon>Hydatigera</taxon>
    </lineage>
</organism>
<sequence length="110" mass="12839">MKYPESLAIAFAKKCKYSLKNPGCENIVVSSEIVHHPNRADLLNLFCFCTCRIMLHNSILVIDSLSPFDYRQVIARIPFSIYFIEFSEFYNGGWYYMVLGYRDLSPFTFV</sequence>
<proteinExistence type="predicted"/>
<evidence type="ECO:0000313" key="1">
    <source>
        <dbReference type="EMBL" id="VDM34175.1"/>
    </source>
</evidence>
<dbReference type="EMBL" id="UYWX01020795">
    <property type="protein sequence ID" value="VDM34175.1"/>
    <property type="molecule type" value="Genomic_DNA"/>
</dbReference>
<evidence type="ECO:0000313" key="2">
    <source>
        <dbReference type="Proteomes" id="UP000274429"/>
    </source>
</evidence>
<dbReference type="WBParaSite" id="TTAC_0000940601-mRNA-1">
    <property type="protein sequence ID" value="TTAC_0000940601-mRNA-1"/>
    <property type="gene ID" value="TTAC_0000940601"/>
</dbReference>
<keyword evidence="2" id="KW-1185">Reference proteome</keyword>
<protein>
    <submittedName>
        <fullName evidence="3">Methyltranfer_dom domain-containing protein</fullName>
    </submittedName>
</protein>
<reference evidence="1 2" key="2">
    <citation type="submission" date="2018-11" db="EMBL/GenBank/DDBJ databases">
        <authorList>
            <consortium name="Pathogen Informatics"/>
        </authorList>
    </citation>
    <scope>NUCLEOTIDE SEQUENCE [LARGE SCALE GENOMIC DNA]</scope>
</reference>
<dbReference type="Proteomes" id="UP000274429">
    <property type="component" value="Unassembled WGS sequence"/>
</dbReference>
<dbReference type="AlphaFoldDB" id="A0A0R3X784"/>
<reference evidence="3" key="1">
    <citation type="submission" date="2017-02" db="UniProtKB">
        <authorList>
            <consortium name="WormBaseParasite"/>
        </authorList>
    </citation>
    <scope>IDENTIFICATION</scope>
</reference>
<gene>
    <name evidence="1" type="ORF">TTAC_LOCUS9391</name>
</gene>
<accession>A0A0R3X784</accession>
<evidence type="ECO:0000313" key="3">
    <source>
        <dbReference type="WBParaSite" id="TTAC_0000940601-mRNA-1"/>
    </source>
</evidence>
<name>A0A0R3X784_HYDTA</name>